<accession>A0A2R5L892</accession>
<dbReference type="PANTHER" id="PTHR10543:SF132">
    <property type="entry name" value="BETA,BETA-CAROTENE 15,15'-DIOXYGENASE"/>
    <property type="match status" value="1"/>
</dbReference>
<evidence type="ECO:0000256" key="2">
    <source>
        <dbReference type="ARBA" id="ARBA00022723"/>
    </source>
</evidence>
<comment type="cofactor">
    <cofactor evidence="4">
        <name>Fe(2+)</name>
        <dbReference type="ChEBI" id="CHEBI:29033"/>
    </cofactor>
    <text evidence="4">Binds 1 Fe(2+) ion per subunit.</text>
</comment>
<organism evidence="5">
    <name type="scientific">Ornithodoros turicata</name>
    <dbReference type="NCBI Taxonomy" id="34597"/>
    <lineage>
        <taxon>Eukaryota</taxon>
        <taxon>Metazoa</taxon>
        <taxon>Ecdysozoa</taxon>
        <taxon>Arthropoda</taxon>
        <taxon>Chelicerata</taxon>
        <taxon>Arachnida</taxon>
        <taxon>Acari</taxon>
        <taxon>Parasitiformes</taxon>
        <taxon>Ixodida</taxon>
        <taxon>Ixodoidea</taxon>
        <taxon>Argasidae</taxon>
        <taxon>Ornithodorinae</taxon>
        <taxon>Ornithodoros</taxon>
    </lineage>
</organism>
<dbReference type="GO" id="GO:0042574">
    <property type="term" value="P:retinal metabolic process"/>
    <property type="evidence" value="ECO:0007669"/>
    <property type="project" value="TreeGrafter"/>
</dbReference>
<dbReference type="PANTHER" id="PTHR10543">
    <property type="entry name" value="BETA-CAROTENE DIOXYGENASE"/>
    <property type="match status" value="1"/>
</dbReference>
<dbReference type="Pfam" id="PF03055">
    <property type="entry name" value="RPE65"/>
    <property type="match status" value="1"/>
</dbReference>
<evidence type="ECO:0000256" key="4">
    <source>
        <dbReference type="PIRSR" id="PIRSR604294-1"/>
    </source>
</evidence>
<sequence length="431" mass="49565">MSTVNRPVVTEFGTKCYPDPCKNIFSRFFSALVPSDLTDNNFGNIYRLGDELFCTSETCFVWKVDEDSLEALQRLDLNKLVSVNLASAHPITEEDGTTYNLGASFITGLKYHIVKIPPPIKGVSGLKRATVAYQMHSSWKTMFSYYHSFGMTSNYIIFVEQPLLVNTMRLIASRVKGYSFKDCFDWVPKEKTKFVVLDRSTGQVLRTRFVSDPMFFFHAVNAYEDNGHLVFDLIGYDDPSIMDKYYMERLRHEDFDTDTQGHFRRYVIPLIQENNQVEGNIVSLKYTEARAYWQTNNTVWLTHEEMGRKGYDLPTINPKYQGKKYRYSYGSGNFEQGACRNAIVKLDIERREMDLWRESDTQYPSEPVFIADPEGEDEDDGVLLSVINDTDYSRPDFLLILDARSLTEVARAEVDPSVRVCTSIHGCFVSS</sequence>
<name>A0A2R5L892_9ACAR</name>
<evidence type="ECO:0000256" key="1">
    <source>
        <dbReference type="ARBA" id="ARBA00006787"/>
    </source>
</evidence>
<evidence type="ECO:0000256" key="3">
    <source>
        <dbReference type="ARBA" id="ARBA00023004"/>
    </source>
</evidence>
<dbReference type="GO" id="GO:0016121">
    <property type="term" value="P:carotene catabolic process"/>
    <property type="evidence" value="ECO:0007669"/>
    <property type="project" value="TreeGrafter"/>
</dbReference>
<protein>
    <submittedName>
        <fullName evidence="5">Putative beta beta-carotene</fullName>
    </submittedName>
</protein>
<evidence type="ECO:0000313" key="5">
    <source>
        <dbReference type="EMBL" id="MBY05702.1"/>
    </source>
</evidence>
<feature type="binding site" evidence="4">
    <location>
        <position position="218"/>
    </location>
    <ligand>
        <name>Fe cation</name>
        <dbReference type="ChEBI" id="CHEBI:24875"/>
        <note>catalytic</note>
    </ligand>
</feature>
<feature type="binding site" evidence="4">
    <location>
        <position position="147"/>
    </location>
    <ligand>
        <name>Fe cation</name>
        <dbReference type="ChEBI" id="CHEBI:24875"/>
        <note>catalytic</note>
    </ligand>
</feature>
<dbReference type="GO" id="GO:0046872">
    <property type="term" value="F:metal ion binding"/>
    <property type="evidence" value="ECO:0007669"/>
    <property type="project" value="UniProtKB-KW"/>
</dbReference>
<proteinExistence type="inferred from homology"/>
<comment type="similarity">
    <text evidence="1">Belongs to the carotenoid oxygenase family.</text>
</comment>
<dbReference type="InterPro" id="IPR004294">
    <property type="entry name" value="Carotenoid_Oase"/>
</dbReference>
<reference evidence="5" key="1">
    <citation type="submission" date="2018-03" db="EMBL/GenBank/DDBJ databases">
        <title>The relapsing fever spirochete Borrelia turicatae persists in the highly oxidative environment of its soft-bodied tick vector.</title>
        <authorList>
            <person name="Bourret T.J."/>
            <person name="Boyle W.K."/>
            <person name="Valenzuela J.G."/>
            <person name="Oliveira F."/>
            <person name="Lopez J.E."/>
        </authorList>
    </citation>
    <scope>NUCLEOTIDE SEQUENCE</scope>
    <source>
        <strain evidence="5">Kansas strain/isolate</strain>
        <tissue evidence="5">Salivary glands</tissue>
    </source>
</reference>
<feature type="binding site" evidence="4">
    <location>
        <position position="425"/>
    </location>
    <ligand>
        <name>Fe cation</name>
        <dbReference type="ChEBI" id="CHEBI:24875"/>
        <note>catalytic</note>
    </ligand>
</feature>
<dbReference type="EMBL" id="GGLE01001576">
    <property type="protein sequence ID" value="MBY05702.1"/>
    <property type="molecule type" value="Transcribed_RNA"/>
</dbReference>
<keyword evidence="2 4" id="KW-0479">Metal-binding</keyword>
<dbReference type="AlphaFoldDB" id="A0A2R5L892"/>
<dbReference type="GO" id="GO:0003834">
    <property type="term" value="F:beta-carotene 15,15'-dioxygenase activity"/>
    <property type="evidence" value="ECO:0007669"/>
    <property type="project" value="TreeGrafter"/>
</dbReference>
<keyword evidence="3 4" id="KW-0408">Iron</keyword>
<feature type="binding site" evidence="4">
    <location>
        <position position="89"/>
    </location>
    <ligand>
        <name>Fe cation</name>
        <dbReference type="ChEBI" id="CHEBI:24875"/>
        <note>catalytic</note>
    </ligand>
</feature>
<dbReference type="GO" id="GO:0010436">
    <property type="term" value="F:carotenoid dioxygenase activity"/>
    <property type="evidence" value="ECO:0007669"/>
    <property type="project" value="TreeGrafter"/>
</dbReference>